<dbReference type="AlphaFoldDB" id="A0A0L0SXZ0"/>
<reference evidence="3" key="2">
    <citation type="submission" date="2009-11" db="EMBL/GenBank/DDBJ databases">
        <title>The Genome Sequence of Allomyces macrogynus strain ATCC 38327.</title>
        <authorList>
            <consortium name="The Broad Institute Genome Sequencing Platform"/>
            <person name="Russ C."/>
            <person name="Cuomo C."/>
            <person name="Shea T."/>
            <person name="Young S.K."/>
            <person name="Zeng Q."/>
            <person name="Koehrsen M."/>
            <person name="Haas B."/>
            <person name="Borodovsky M."/>
            <person name="Guigo R."/>
            <person name="Alvarado L."/>
            <person name="Berlin A."/>
            <person name="Borenstein D."/>
            <person name="Chen Z."/>
            <person name="Engels R."/>
            <person name="Freedman E."/>
            <person name="Gellesch M."/>
            <person name="Goldberg J."/>
            <person name="Griggs A."/>
            <person name="Gujja S."/>
            <person name="Heiman D."/>
            <person name="Hepburn T."/>
            <person name="Howarth C."/>
            <person name="Jen D."/>
            <person name="Larson L."/>
            <person name="Lewis B."/>
            <person name="Mehta T."/>
            <person name="Park D."/>
            <person name="Pearson M."/>
            <person name="Roberts A."/>
            <person name="Saif S."/>
            <person name="Shenoy N."/>
            <person name="Sisk P."/>
            <person name="Stolte C."/>
            <person name="Sykes S."/>
            <person name="Walk T."/>
            <person name="White J."/>
            <person name="Yandava C."/>
            <person name="Burger G."/>
            <person name="Gray M.W."/>
            <person name="Holland P.W.H."/>
            <person name="King N."/>
            <person name="Lang F.B.F."/>
            <person name="Roger A.J."/>
            <person name="Ruiz-Trillo I."/>
            <person name="Lander E."/>
            <person name="Nusbaum C."/>
        </authorList>
    </citation>
    <scope>NUCLEOTIDE SEQUENCE [LARGE SCALE GENOMIC DNA]</scope>
    <source>
        <strain evidence="3">ATCC 38327</strain>
    </source>
</reference>
<evidence type="ECO:0000256" key="1">
    <source>
        <dbReference type="SAM" id="MobiDB-lite"/>
    </source>
</evidence>
<evidence type="ECO:0000313" key="2">
    <source>
        <dbReference type="EMBL" id="KNE67423.1"/>
    </source>
</evidence>
<dbReference type="VEuPathDB" id="FungiDB:AMAG_11884"/>
<evidence type="ECO:0008006" key="4">
    <source>
        <dbReference type="Google" id="ProtNLM"/>
    </source>
</evidence>
<name>A0A0L0SXZ0_ALLM3</name>
<protein>
    <recommendedName>
        <fullName evidence="4">PH domain-containing protein</fullName>
    </recommendedName>
</protein>
<dbReference type="EMBL" id="GG745353">
    <property type="protein sequence ID" value="KNE67423.1"/>
    <property type="molecule type" value="Genomic_DNA"/>
</dbReference>
<proteinExistence type="predicted"/>
<feature type="region of interest" description="Disordered" evidence="1">
    <location>
        <begin position="49"/>
        <end position="77"/>
    </location>
</feature>
<accession>A0A0L0SXZ0</accession>
<sequence>MRGSHLPAPLSCLKLRADSTAYLVQFNREEDKNTWIKALSVHCLVYSRSSGNKSTGGPGASTAAPGTGGGTRQLQGGPSFAISAAHYGATSTIGLNSAIGGGVGGGAGPAAGGGSKALQMMDPAQKHR</sequence>
<gene>
    <name evidence="2" type="ORF">AMAG_11884</name>
</gene>
<dbReference type="Proteomes" id="UP000054350">
    <property type="component" value="Unassembled WGS sequence"/>
</dbReference>
<evidence type="ECO:0000313" key="3">
    <source>
        <dbReference type="Proteomes" id="UP000054350"/>
    </source>
</evidence>
<organism evidence="2 3">
    <name type="scientific">Allomyces macrogynus (strain ATCC 38327)</name>
    <name type="common">Allomyces javanicus var. macrogynus</name>
    <dbReference type="NCBI Taxonomy" id="578462"/>
    <lineage>
        <taxon>Eukaryota</taxon>
        <taxon>Fungi</taxon>
        <taxon>Fungi incertae sedis</taxon>
        <taxon>Blastocladiomycota</taxon>
        <taxon>Blastocladiomycetes</taxon>
        <taxon>Blastocladiales</taxon>
        <taxon>Blastocladiaceae</taxon>
        <taxon>Allomyces</taxon>
    </lineage>
</organism>
<keyword evidence="3" id="KW-1185">Reference proteome</keyword>
<reference evidence="2 3" key="1">
    <citation type="submission" date="2009-11" db="EMBL/GenBank/DDBJ databases">
        <title>Annotation of Allomyces macrogynus ATCC 38327.</title>
        <authorList>
            <consortium name="The Broad Institute Genome Sequencing Platform"/>
            <person name="Russ C."/>
            <person name="Cuomo C."/>
            <person name="Burger G."/>
            <person name="Gray M.W."/>
            <person name="Holland P.W.H."/>
            <person name="King N."/>
            <person name="Lang F.B.F."/>
            <person name="Roger A.J."/>
            <person name="Ruiz-Trillo I."/>
            <person name="Young S.K."/>
            <person name="Zeng Q."/>
            <person name="Gargeya S."/>
            <person name="Fitzgerald M."/>
            <person name="Haas B."/>
            <person name="Abouelleil A."/>
            <person name="Alvarado L."/>
            <person name="Arachchi H.M."/>
            <person name="Berlin A."/>
            <person name="Chapman S.B."/>
            <person name="Gearin G."/>
            <person name="Goldberg J."/>
            <person name="Griggs A."/>
            <person name="Gujja S."/>
            <person name="Hansen M."/>
            <person name="Heiman D."/>
            <person name="Howarth C."/>
            <person name="Larimer J."/>
            <person name="Lui A."/>
            <person name="MacDonald P.J.P."/>
            <person name="McCowen C."/>
            <person name="Montmayeur A."/>
            <person name="Murphy C."/>
            <person name="Neiman D."/>
            <person name="Pearson M."/>
            <person name="Priest M."/>
            <person name="Roberts A."/>
            <person name="Saif S."/>
            <person name="Shea T."/>
            <person name="Sisk P."/>
            <person name="Stolte C."/>
            <person name="Sykes S."/>
            <person name="Wortman J."/>
            <person name="Nusbaum C."/>
            <person name="Birren B."/>
        </authorList>
    </citation>
    <scope>NUCLEOTIDE SEQUENCE [LARGE SCALE GENOMIC DNA]</scope>
    <source>
        <strain evidence="2 3">ATCC 38327</strain>
    </source>
</reference>
<dbReference type="OrthoDB" id="10411744at2759"/>
<feature type="region of interest" description="Disordered" evidence="1">
    <location>
        <begin position="104"/>
        <end position="128"/>
    </location>
</feature>
<feature type="compositionally biased region" description="Gly residues" evidence="1">
    <location>
        <begin position="104"/>
        <end position="115"/>
    </location>
</feature>